<evidence type="ECO:0000256" key="5">
    <source>
        <dbReference type="ARBA" id="ARBA00023136"/>
    </source>
</evidence>
<evidence type="ECO:0008006" key="8">
    <source>
        <dbReference type="Google" id="ProtNLM"/>
    </source>
</evidence>
<dbReference type="EMBL" id="AP024355">
    <property type="protein sequence ID" value="BCR05491.1"/>
    <property type="molecule type" value="Genomic_DNA"/>
</dbReference>
<keyword evidence="3" id="KW-0812">Transmembrane</keyword>
<reference evidence="6 7" key="2">
    <citation type="journal article" date="2021" name="Int. J. Syst. Evol. Microbiol.">
        <title>Isolation and Polyphasic Characterization of Desulfuromonas versatilis sp. Nov., an Electrogenic Bacteria Capable of Versatile Metabolism Isolated from a Graphene Oxide-Reducing Enrichment Culture.</title>
        <authorList>
            <person name="Xie L."/>
            <person name="Yoshida N."/>
            <person name="Ishii S."/>
            <person name="Meng L."/>
        </authorList>
    </citation>
    <scope>NUCLEOTIDE SEQUENCE [LARGE SCALE GENOMIC DNA]</scope>
    <source>
        <strain evidence="6 7">NIT-T3</strain>
    </source>
</reference>
<proteinExistence type="predicted"/>
<evidence type="ECO:0000256" key="2">
    <source>
        <dbReference type="ARBA" id="ARBA00022519"/>
    </source>
</evidence>
<keyword evidence="4" id="KW-1133">Transmembrane helix</keyword>
<name>A0ABM8HXP8_9BACT</name>
<reference evidence="6 7" key="1">
    <citation type="journal article" date="2016" name="C (Basel)">
        <title>Selective Growth of and Electricity Production by Marine Exoelectrogenic Bacteria in Self-Aggregated Hydrogel of Microbially Reduced Graphene Oxide.</title>
        <authorList>
            <person name="Yoshida N."/>
            <person name="Goto Y."/>
            <person name="Miyata Y."/>
        </authorList>
    </citation>
    <scope>NUCLEOTIDE SEQUENCE [LARGE SCALE GENOMIC DNA]</scope>
    <source>
        <strain evidence="6 7">NIT-T3</strain>
    </source>
</reference>
<keyword evidence="5" id="KW-0472">Membrane</keyword>
<dbReference type="Proteomes" id="UP001319827">
    <property type="component" value="Chromosome"/>
</dbReference>
<dbReference type="PANTHER" id="PTHR37481">
    <property type="entry name" value="LIPOPOLYSACCHARIDE EXPORT SYSTEM PROTEIN LPTC"/>
    <property type="match status" value="1"/>
</dbReference>
<keyword evidence="7" id="KW-1185">Reference proteome</keyword>
<organism evidence="6 7">
    <name type="scientific">Desulfuromonas versatilis</name>
    <dbReference type="NCBI Taxonomy" id="2802975"/>
    <lineage>
        <taxon>Bacteria</taxon>
        <taxon>Pseudomonadati</taxon>
        <taxon>Thermodesulfobacteriota</taxon>
        <taxon>Desulfuromonadia</taxon>
        <taxon>Desulfuromonadales</taxon>
        <taxon>Desulfuromonadaceae</taxon>
        <taxon>Desulfuromonas</taxon>
    </lineage>
</organism>
<accession>A0ABM8HXP8</accession>
<dbReference type="InterPro" id="IPR010664">
    <property type="entry name" value="LipoPS_assembly_LptC-rel"/>
</dbReference>
<protein>
    <recommendedName>
        <fullName evidence="8">LPS export ABC transporter periplasmic protein LptC</fullName>
    </recommendedName>
</protein>
<dbReference type="Pfam" id="PF06835">
    <property type="entry name" value="LptC"/>
    <property type="match status" value="1"/>
</dbReference>
<dbReference type="PANTHER" id="PTHR37481:SF1">
    <property type="entry name" value="LIPOPOLYSACCHARIDE EXPORT SYSTEM PROTEIN LPTC"/>
    <property type="match status" value="1"/>
</dbReference>
<evidence type="ECO:0000256" key="4">
    <source>
        <dbReference type="ARBA" id="ARBA00022989"/>
    </source>
</evidence>
<evidence type="ECO:0000313" key="6">
    <source>
        <dbReference type="EMBL" id="BCR05491.1"/>
    </source>
</evidence>
<dbReference type="InterPro" id="IPR052363">
    <property type="entry name" value="LPS_export_LptC"/>
</dbReference>
<evidence type="ECO:0000256" key="1">
    <source>
        <dbReference type="ARBA" id="ARBA00022475"/>
    </source>
</evidence>
<sequence length="179" mass="19772">MFSLACGLAVTVAVNFRGGGPEEVLDSLPSNIDLALKKINYTETRDGVRRWTLVADSAAHSVRQGVTSIENVELTFFDEKGEENGTLKANLGQINHEVGLVEVEGEVVVTNPRGDAFYTERLAYRNDENMISAVDRVRVVGKELQVTGRGMRLNVEDYTYELLAEVTALIPGESDVRRR</sequence>
<dbReference type="InterPro" id="IPR026265">
    <property type="entry name" value="LptC"/>
</dbReference>
<evidence type="ECO:0000313" key="7">
    <source>
        <dbReference type="Proteomes" id="UP001319827"/>
    </source>
</evidence>
<keyword evidence="1" id="KW-1003">Cell membrane</keyword>
<dbReference type="NCBIfam" id="TIGR04409">
    <property type="entry name" value="LptC_YrbK"/>
    <property type="match status" value="1"/>
</dbReference>
<gene>
    <name evidence="6" type="ORF">DESUT3_25600</name>
</gene>
<evidence type="ECO:0000256" key="3">
    <source>
        <dbReference type="ARBA" id="ARBA00022692"/>
    </source>
</evidence>
<keyword evidence="2" id="KW-0997">Cell inner membrane</keyword>
<dbReference type="Gene3D" id="2.60.450.10">
    <property type="entry name" value="Lipopolysaccharide (LPS) transport protein A like domain"/>
    <property type="match status" value="1"/>
</dbReference>